<evidence type="ECO:0000313" key="10">
    <source>
        <dbReference type="EMBL" id="KGH47114.1"/>
    </source>
</evidence>
<dbReference type="PANTHER" id="PTHR30450">
    <property type="entry name" value="ABC TRANSPORTER PERMEASE"/>
    <property type="match status" value="1"/>
</dbReference>
<dbReference type="Proteomes" id="UP000029713">
    <property type="component" value="Unassembled WGS sequence"/>
</dbReference>
<dbReference type="InterPro" id="IPR035906">
    <property type="entry name" value="MetI-like_sf"/>
</dbReference>
<dbReference type="GO" id="GO:0005886">
    <property type="term" value="C:plasma membrane"/>
    <property type="evidence" value="ECO:0007669"/>
    <property type="project" value="UniProtKB-SubCell"/>
</dbReference>
<protein>
    <submittedName>
        <fullName evidence="10">Metal ABC transporter permease</fullName>
    </submittedName>
</protein>
<name>A0A098Y9D0_9ACTN</name>
<comment type="caution">
    <text evidence="10">The sequence shown here is derived from an EMBL/GenBank/DDBJ whole genome shotgun (WGS) entry which is preliminary data.</text>
</comment>
<keyword evidence="5 8" id="KW-0812">Transmembrane</keyword>
<dbReference type="InterPro" id="IPR051322">
    <property type="entry name" value="AA_ABC_Transporter_Permease"/>
</dbReference>
<gene>
    <name evidence="10" type="ORF">IN07_08525</name>
</gene>
<feature type="transmembrane region" description="Helical" evidence="8">
    <location>
        <begin position="57"/>
        <end position="78"/>
    </location>
</feature>
<proteinExistence type="inferred from homology"/>
<dbReference type="STRING" id="1522368.IN07_08525"/>
<evidence type="ECO:0000256" key="8">
    <source>
        <dbReference type="RuleBase" id="RU363032"/>
    </source>
</evidence>
<comment type="similarity">
    <text evidence="2">Belongs to the binding-protein-dependent transport system permease family. CysTW subfamily.</text>
</comment>
<dbReference type="FunFam" id="1.10.3720.10:FF:000002">
    <property type="entry name" value="D-methionine ABC transporter permease MetI"/>
    <property type="match status" value="1"/>
</dbReference>
<feature type="transmembrane region" description="Helical" evidence="8">
    <location>
        <begin position="190"/>
        <end position="209"/>
    </location>
</feature>
<organism evidence="10 11">
    <name type="scientific">Modestobacter caceresii</name>
    <dbReference type="NCBI Taxonomy" id="1522368"/>
    <lineage>
        <taxon>Bacteria</taxon>
        <taxon>Bacillati</taxon>
        <taxon>Actinomycetota</taxon>
        <taxon>Actinomycetes</taxon>
        <taxon>Geodermatophilales</taxon>
        <taxon>Geodermatophilaceae</taxon>
        <taxon>Modestobacter</taxon>
    </lineage>
</organism>
<reference evidence="10 11" key="1">
    <citation type="submission" date="2014-07" db="EMBL/GenBank/DDBJ databases">
        <title>Biosystematic studies on Modestobacter strains isolated from extreme hyper-arid desert soil and from historic building.</title>
        <authorList>
            <person name="Bukarasam K."/>
            <person name="Bull A."/>
            <person name="Girard G."/>
            <person name="van Wezel G."/>
            <person name="Goodfellow M."/>
        </authorList>
    </citation>
    <scope>NUCLEOTIDE SEQUENCE [LARGE SCALE GENOMIC DNA]</scope>
    <source>
        <strain evidence="10 11">KNN45-2b</strain>
    </source>
</reference>
<dbReference type="PANTHER" id="PTHR30450:SF1">
    <property type="entry name" value="D-METHIONINE TRANSPORT SYSTEM PERMEASE PROTEIN METI-RELATED"/>
    <property type="match status" value="1"/>
</dbReference>
<feature type="domain" description="ABC transmembrane type-1" evidence="9">
    <location>
        <begin position="15"/>
        <end position="209"/>
    </location>
</feature>
<dbReference type="SUPFAM" id="SSF161098">
    <property type="entry name" value="MetI-like"/>
    <property type="match status" value="1"/>
</dbReference>
<evidence type="ECO:0000256" key="6">
    <source>
        <dbReference type="ARBA" id="ARBA00022989"/>
    </source>
</evidence>
<accession>A0A098Y9D0</accession>
<sequence length="219" mass="22903">MNDWSRIAPQLLDATGETLYMVGVATALTVLLGVPLGVLLTITAPGALAPHPLVNRVLGLVVNLGRSLPFIILLVLVAPVTRGIVGTTIGSTATIVPLTIGAVPFLARLVETSLREVAHGKVEATLAMGARRRDVVRTVLLPEALPSLVAGVTVTVVALISYSAMAGAIGGGGLGDFAIRYGYQQFRTDITLATVVLLLVVVQLLQWAGDRWARRLATS</sequence>
<evidence type="ECO:0000256" key="1">
    <source>
        <dbReference type="ARBA" id="ARBA00004651"/>
    </source>
</evidence>
<evidence type="ECO:0000313" key="11">
    <source>
        <dbReference type="Proteomes" id="UP000029713"/>
    </source>
</evidence>
<keyword evidence="4" id="KW-1003">Cell membrane</keyword>
<dbReference type="GO" id="GO:0048473">
    <property type="term" value="P:D-methionine transmembrane transport"/>
    <property type="evidence" value="ECO:0007669"/>
    <property type="project" value="TreeGrafter"/>
</dbReference>
<feature type="transmembrane region" description="Helical" evidence="8">
    <location>
        <begin position="20"/>
        <end position="45"/>
    </location>
</feature>
<dbReference type="InterPro" id="IPR000515">
    <property type="entry name" value="MetI-like"/>
</dbReference>
<dbReference type="EMBL" id="JPMX01000028">
    <property type="protein sequence ID" value="KGH47114.1"/>
    <property type="molecule type" value="Genomic_DNA"/>
</dbReference>
<dbReference type="Gene3D" id="1.10.3720.10">
    <property type="entry name" value="MetI-like"/>
    <property type="match status" value="1"/>
</dbReference>
<dbReference type="RefSeq" id="WP_036335099.1">
    <property type="nucleotide sequence ID" value="NZ_JPMX01000028.1"/>
</dbReference>
<keyword evidence="3 8" id="KW-0813">Transport</keyword>
<dbReference type="Pfam" id="PF00528">
    <property type="entry name" value="BPD_transp_1"/>
    <property type="match status" value="1"/>
</dbReference>
<evidence type="ECO:0000256" key="3">
    <source>
        <dbReference type="ARBA" id="ARBA00022448"/>
    </source>
</evidence>
<evidence type="ECO:0000259" key="9">
    <source>
        <dbReference type="PROSITE" id="PS50928"/>
    </source>
</evidence>
<dbReference type="AlphaFoldDB" id="A0A098Y9D0"/>
<evidence type="ECO:0000256" key="2">
    <source>
        <dbReference type="ARBA" id="ARBA00007069"/>
    </source>
</evidence>
<evidence type="ECO:0000256" key="4">
    <source>
        <dbReference type="ARBA" id="ARBA00022475"/>
    </source>
</evidence>
<feature type="transmembrane region" description="Helical" evidence="8">
    <location>
        <begin position="84"/>
        <end position="107"/>
    </location>
</feature>
<dbReference type="CDD" id="cd06261">
    <property type="entry name" value="TM_PBP2"/>
    <property type="match status" value="1"/>
</dbReference>
<keyword evidence="6 8" id="KW-1133">Transmembrane helix</keyword>
<dbReference type="PROSITE" id="PS50928">
    <property type="entry name" value="ABC_TM1"/>
    <property type="match status" value="1"/>
</dbReference>
<keyword evidence="11" id="KW-1185">Reference proteome</keyword>
<evidence type="ECO:0000256" key="5">
    <source>
        <dbReference type="ARBA" id="ARBA00022692"/>
    </source>
</evidence>
<evidence type="ECO:0000256" key="7">
    <source>
        <dbReference type="ARBA" id="ARBA00023136"/>
    </source>
</evidence>
<feature type="transmembrane region" description="Helical" evidence="8">
    <location>
        <begin position="147"/>
        <end position="170"/>
    </location>
</feature>
<dbReference type="OrthoDB" id="9793490at2"/>
<comment type="subcellular location">
    <subcellularLocation>
        <location evidence="1 8">Cell membrane</location>
        <topology evidence="1 8">Multi-pass membrane protein</topology>
    </subcellularLocation>
</comment>
<keyword evidence="7 8" id="KW-0472">Membrane</keyword>